<dbReference type="Pfam" id="PF02423">
    <property type="entry name" value="OCD_Mu_crystall"/>
    <property type="match status" value="1"/>
</dbReference>
<evidence type="ECO:0000313" key="1">
    <source>
        <dbReference type="EMBL" id="MBT0769883.1"/>
    </source>
</evidence>
<gene>
    <name evidence="1" type="ORF">KIH74_13180</name>
</gene>
<accession>A0ABS5TGA1</accession>
<reference evidence="1 2" key="1">
    <citation type="submission" date="2021-05" db="EMBL/GenBank/DDBJ databases">
        <title>Kineosporia and Streptomyces sp. nov. two new marine actinobacteria isolated from Coral.</title>
        <authorList>
            <person name="Buangrab K."/>
            <person name="Sutthacheep M."/>
            <person name="Yeemin T."/>
            <person name="Harunari E."/>
            <person name="Igarashi Y."/>
            <person name="Kanchanasin P."/>
            <person name="Tanasupawat S."/>
            <person name="Phongsopitanun W."/>
        </authorList>
    </citation>
    <scope>NUCLEOTIDE SEQUENCE [LARGE SCALE GENOMIC DNA]</scope>
    <source>
        <strain evidence="1 2">J2-2</strain>
    </source>
</reference>
<sequence>MSVSNMAQWVAATGPEAVIAGMTDALERDFRRWPQFEKTPRLASHSDVGVIELMPTTDGEQYAFKYVNGHPGNPRHGLQTVSAFGVLADVFTGYPTFISEMTLLTALRTAATSALAARWLAPRGAEVMAMIGAGSQAEFQALGVRSQLGVHRLRVFDVDPQACTKLVRNLRPQGFDVEIVDSPAQAVRGAQIVTTCTADKANATVLHRADVHPGVHINAVGGDCPGKTELDPAIVAGADVFVEYPEQTRIEGEIQLQPPTFPVTELWRVIAGERPGRVGPERTTVFDSVGFAIEDFTALAYVREAVTGTRFAEQIDLIAGPDDPKDLFGMLGSPVPA</sequence>
<dbReference type="PANTHER" id="PTHR13812">
    <property type="entry name" value="KETIMINE REDUCTASE MU-CRYSTALLIN"/>
    <property type="match status" value="1"/>
</dbReference>
<dbReference type="EMBL" id="JAHBAY010000005">
    <property type="protein sequence ID" value="MBT0769883.1"/>
    <property type="molecule type" value="Genomic_DNA"/>
</dbReference>
<evidence type="ECO:0000313" key="2">
    <source>
        <dbReference type="Proteomes" id="UP001197247"/>
    </source>
</evidence>
<keyword evidence="2" id="KW-1185">Reference proteome</keyword>
<dbReference type="InterPro" id="IPR023401">
    <property type="entry name" value="ODC_N"/>
</dbReference>
<dbReference type="Gene3D" id="3.30.1780.10">
    <property type="entry name" value="ornithine cyclodeaminase, domain 1"/>
    <property type="match status" value="1"/>
</dbReference>
<name>A0ABS5TGA1_9ACTN</name>
<dbReference type="PANTHER" id="PTHR13812:SF19">
    <property type="entry name" value="KETIMINE REDUCTASE MU-CRYSTALLIN"/>
    <property type="match status" value="1"/>
</dbReference>
<comment type="caution">
    <text evidence="1">The sequence shown here is derived from an EMBL/GenBank/DDBJ whole genome shotgun (WGS) entry which is preliminary data.</text>
</comment>
<protein>
    <submittedName>
        <fullName evidence="1">Ornithine cyclodeaminase</fullName>
    </submittedName>
</protein>
<organism evidence="1 2">
    <name type="scientific">Kineosporia corallincola</name>
    <dbReference type="NCBI Taxonomy" id="2835133"/>
    <lineage>
        <taxon>Bacteria</taxon>
        <taxon>Bacillati</taxon>
        <taxon>Actinomycetota</taxon>
        <taxon>Actinomycetes</taxon>
        <taxon>Kineosporiales</taxon>
        <taxon>Kineosporiaceae</taxon>
        <taxon>Kineosporia</taxon>
    </lineage>
</organism>
<proteinExistence type="predicted"/>
<dbReference type="Proteomes" id="UP001197247">
    <property type="component" value="Unassembled WGS sequence"/>
</dbReference>
<dbReference type="SUPFAM" id="SSF51735">
    <property type="entry name" value="NAD(P)-binding Rossmann-fold domains"/>
    <property type="match status" value="1"/>
</dbReference>
<dbReference type="Gene3D" id="3.40.50.720">
    <property type="entry name" value="NAD(P)-binding Rossmann-like Domain"/>
    <property type="match status" value="1"/>
</dbReference>
<dbReference type="PIRSF" id="PIRSF001439">
    <property type="entry name" value="CryM"/>
    <property type="match status" value="1"/>
</dbReference>
<dbReference type="InterPro" id="IPR003462">
    <property type="entry name" value="ODC_Mu_crystall"/>
</dbReference>
<dbReference type="InterPro" id="IPR036291">
    <property type="entry name" value="NAD(P)-bd_dom_sf"/>
</dbReference>
<dbReference type="NCBIfam" id="NF005762">
    <property type="entry name" value="PRK07589.1"/>
    <property type="match status" value="1"/>
</dbReference>